<keyword evidence="8" id="KW-1185">Reference proteome</keyword>
<dbReference type="CDD" id="cd01446">
    <property type="entry name" value="DSP_MapKP"/>
    <property type="match status" value="1"/>
</dbReference>
<evidence type="ECO:0000256" key="2">
    <source>
        <dbReference type="ARBA" id="ARBA00013064"/>
    </source>
</evidence>
<dbReference type="Proteomes" id="UP000242180">
    <property type="component" value="Unassembled WGS sequence"/>
</dbReference>
<dbReference type="PANTHER" id="PTHR19134">
    <property type="entry name" value="RECEPTOR-TYPE TYROSINE-PROTEIN PHOSPHATASE"/>
    <property type="match status" value="1"/>
</dbReference>
<dbReference type="PROSITE" id="PS50206">
    <property type="entry name" value="RHODANESE_3"/>
    <property type="match status" value="1"/>
</dbReference>
<evidence type="ECO:0000259" key="5">
    <source>
        <dbReference type="PROSITE" id="PS50056"/>
    </source>
</evidence>
<comment type="similarity">
    <text evidence="1">Belongs to the protein-tyrosine phosphatase family. Non-receptor class subfamily.</text>
</comment>
<dbReference type="InterPro" id="IPR050348">
    <property type="entry name" value="Protein-Tyr_Phosphatase"/>
</dbReference>
<dbReference type="OrthoDB" id="10253954at2759"/>
<dbReference type="PRINTS" id="PR00700">
    <property type="entry name" value="PRTYPHPHTASE"/>
</dbReference>
<dbReference type="InterPro" id="IPR001763">
    <property type="entry name" value="Rhodanese-like_dom"/>
</dbReference>
<evidence type="ECO:0000313" key="8">
    <source>
        <dbReference type="Proteomes" id="UP000242180"/>
    </source>
</evidence>
<comment type="caution">
    <text evidence="7">The sequence shown here is derived from an EMBL/GenBank/DDBJ whole genome shotgun (WGS) entry which is preliminary data.</text>
</comment>
<dbReference type="Gene3D" id="3.40.250.10">
    <property type="entry name" value="Rhodanese-like domain"/>
    <property type="match status" value="1"/>
</dbReference>
<dbReference type="STRING" id="13706.A0A1X2HCF1"/>
<dbReference type="InterPro" id="IPR029021">
    <property type="entry name" value="Prot-tyrosine_phosphatase-like"/>
</dbReference>
<dbReference type="SUPFAM" id="SSF52799">
    <property type="entry name" value="(Phosphotyrosine protein) phosphatases II"/>
    <property type="match status" value="1"/>
</dbReference>
<dbReference type="CDD" id="cd18533">
    <property type="entry name" value="PTP_fungal"/>
    <property type="match status" value="1"/>
</dbReference>
<dbReference type="Gene3D" id="3.90.190.10">
    <property type="entry name" value="Protein tyrosine phosphatase superfamily"/>
    <property type="match status" value="1"/>
</dbReference>
<evidence type="ECO:0000313" key="7">
    <source>
        <dbReference type="EMBL" id="ORY96471.1"/>
    </source>
</evidence>
<feature type="region of interest" description="Disordered" evidence="3">
    <location>
        <begin position="79"/>
        <end position="104"/>
    </location>
</feature>
<reference evidence="7 8" key="1">
    <citation type="submission" date="2016-07" db="EMBL/GenBank/DDBJ databases">
        <title>Pervasive Adenine N6-methylation of Active Genes in Fungi.</title>
        <authorList>
            <consortium name="DOE Joint Genome Institute"/>
            <person name="Mondo S.J."/>
            <person name="Dannebaum R.O."/>
            <person name="Kuo R.C."/>
            <person name="Labutti K."/>
            <person name="Haridas S."/>
            <person name="Kuo A."/>
            <person name="Salamov A."/>
            <person name="Ahrendt S.R."/>
            <person name="Lipzen A."/>
            <person name="Sullivan W."/>
            <person name="Andreopoulos W.B."/>
            <person name="Clum A."/>
            <person name="Lindquist E."/>
            <person name="Daum C."/>
            <person name="Ramamoorthy G.K."/>
            <person name="Gryganskyi A."/>
            <person name="Culley D."/>
            <person name="Magnuson J.K."/>
            <person name="James T.Y."/>
            <person name="O'Malley M.A."/>
            <person name="Stajich J.E."/>
            <person name="Spatafora J.W."/>
            <person name="Visel A."/>
            <person name="Grigoriev I.V."/>
        </authorList>
    </citation>
    <scope>NUCLEOTIDE SEQUENCE [LARGE SCALE GENOMIC DNA]</scope>
    <source>
        <strain evidence="7 8">NRRL 2496</strain>
    </source>
</reference>
<feature type="domain" description="Tyrosine-protein phosphatase" evidence="4">
    <location>
        <begin position="452"/>
        <end position="722"/>
    </location>
</feature>
<dbReference type="SMART" id="SM00194">
    <property type="entry name" value="PTPc"/>
    <property type="match status" value="1"/>
</dbReference>
<dbReference type="InterPro" id="IPR000242">
    <property type="entry name" value="PTP_cat"/>
</dbReference>
<feature type="region of interest" description="Disordered" evidence="3">
    <location>
        <begin position="270"/>
        <end position="297"/>
    </location>
</feature>
<dbReference type="SMART" id="SM00450">
    <property type="entry name" value="RHOD"/>
    <property type="match status" value="1"/>
</dbReference>
<proteinExistence type="inferred from homology"/>
<evidence type="ECO:0000259" key="4">
    <source>
        <dbReference type="PROSITE" id="PS50055"/>
    </source>
</evidence>
<feature type="compositionally biased region" description="Low complexity" evidence="3">
    <location>
        <begin position="86"/>
        <end position="99"/>
    </location>
</feature>
<dbReference type="FunCoup" id="A0A1X2HCF1">
    <property type="interactions" value="25"/>
</dbReference>
<dbReference type="Pfam" id="PF00581">
    <property type="entry name" value="Rhodanese"/>
    <property type="match status" value="1"/>
</dbReference>
<dbReference type="GO" id="GO:0004725">
    <property type="term" value="F:protein tyrosine phosphatase activity"/>
    <property type="evidence" value="ECO:0007669"/>
    <property type="project" value="UniProtKB-EC"/>
</dbReference>
<feature type="domain" description="Rhodanese" evidence="6">
    <location>
        <begin position="120"/>
        <end position="236"/>
    </location>
</feature>
<evidence type="ECO:0000256" key="1">
    <source>
        <dbReference type="ARBA" id="ARBA00009649"/>
    </source>
</evidence>
<dbReference type="PROSITE" id="PS50055">
    <property type="entry name" value="TYR_PHOSPHATASE_PTP"/>
    <property type="match status" value="1"/>
</dbReference>
<dbReference type="InterPro" id="IPR036873">
    <property type="entry name" value="Rhodanese-like_dom_sf"/>
</dbReference>
<dbReference type="SMART" id="SM00404">
    <property type="entry name" value="PTPc_motif"/>
    <property type="match status" value="1"/>
</dbReference>
<name>A0A1X2HCF1_SYNRA</name>
<dbReference type="EC" id="3.1.3.48" evidence="2"/>
<evidence type="ECO:0000259" key="6">
    <source>
        <dbReference type="PROSITE" id="PS50206"/>
    </source>
</evidence>
<organism evidence="7 8">
    <name type="scientific">Syncephalastrum racemosum</name>
    <name type="common">Filamentous fungus</name>
    <dbReference type="NCBI Taxonomy" id="13706"/>
    <lineage>
        <taxon>Eukaryota</taxon>
        <taxon>Fungi</taxon>
        <taxon>Fungi incertae sedis</taxon>
        <taxon>Mucoromycota</taxon>
        <taxon>Mucoromycotina</taxon>
        <taxon>Mucoromycetes</taxon>
        <taxon>Mucorales</taxon>
        <taxon>Syncephalastraceae</taxon>
        <taxon>Syncephalastrum</taxon>
    </lineage>
</organism>
<sequence>MSVTFESPTHRTSAKEAYFTPLNMPSLDGSTTATTNNDDFLNAIHNRHASQPVLASPPAPAATPTSPLAFALNNTGSLAHRRSMGQQQHQHQQQRQQQHNLQSKLAESVSCQQMRQLIDLSDRVLVLDVRSFVQFSHARIRTAINVSVPNTILKRPTFTMDKLYEAIVLDSDRDRLKQWSRMERIVVYDQNSPVFSPTSSGAYLINKLSEAGYKGRLGYLQGGFDAFYSAYADQCDAAPTGGNKATSPGRSLPLQTTTREEPTHRHLHLHNNNINNNNGVSSHTPSLKNKKKPCLTLPPNKPGDIGPFTAPMMPRFDNQAFNPFFSNIRQNMELSHGPIRERFPIRLPRGCQVDPAGRILLQDRRLHQKPRCVAGVSDIDKGSDAYALRGPDWLARVIREESGPKTLAEMYEALERKEQQRLQNIMFHHTKHTHSTDFPLSIVAGLEMGTLNRYTNIWPFEYSRVRIKQPRNGSTDYINASYVQYCRSESSKSLDVAPDAVQAMKDHASSPYRRYISTQGPLPDTFADFWQVVWEQNSRVLVMLTKQEEMNKIKCHQYWPSHVNQTVQYGRIKVTLLSEIKNPVCRDNSEDAVWVRHLVIQDDTSSTRRSVTHLQYTGWMDFGVPEDPAGTLQVIAAADEAQVLFEAQESTGPMIVHCSAGCGRSGAFCAIDTVIRRLLAHDFKDDHEDVLLETIHRFREQRLSMVQTLRQFVFCYEAIWWWLLGYGAMPHKANDEDTMMLD</sequence>
<dbReference type="InParanoid" id="A0A1X2HCF1"/>
<dbReference type="EMBL" id="MCGN01000005">
    <property type="protein sequence ID" value="ORY96471.1"/>
    <property type="molecule type" value="Genomic_DNA"/>
</dbReference>
<dbReference type="OMA" id="WQQDVRV"/>
<dbReference type="Pfam" id="PF00102">
    <property type="entry name" value="Y_phosphatase"/>
    <property type="match status" value="1"/>
</dbReference>
<dbReference type="InterPro" id="IPR016130">
    <property type="entry name" value="Tyr_Pase_AS"/>
</dbReference>
<protein>
    <recommendedName>
        <fullName evidence="2">protein-tyrosine-phosphatase</fullName>
        <ecNumber evidence="2">3.1.3.48</ecNumber>
    </recommendedName>
</protein>
<gene>
    <name evidence="7" type="ORF">BCR43DRAFT_491757</name>
</gene>
<accession>A0A1X2HCF1</accession>
<dbReference type="InterPro" id="IPR003595">
    <property type="entry name" value="Tyr_Pase_cat"/>
</dbReference>
<dbReference type="PROSITE" id="PS00383">
    <property type="entry name" value="TYR_PHOSPHATASE_1"/>
    <property type="match status" value="1"/>
</dbReference>
<dbReference type="PROSITE" id="PS50056">
    <property type="entry name" value="TYR_PHOSPHATASE_2"/>
    <property type="match status" value="1"/>
</dbReference>
<dbReference type="SUPFAM" id="SSF52821">
    <property type="entry name" value="Rhodanese/Cell cycle control phosphatase"/>
    <property type="match status" value="1"/>
</dbReference>
<dbReference type="PANTHER" id="PTHR19134:SF561">
    <property type="entry name" value="PROTEIN TYROSINE PHOSPHATASE 36E, ISOFORM A"/>
    <property type="match status" value="1"/>
</dbReference>
<feature type="domain" description="Tyrosine specific protein phosphatases" evidence="5">
    <location>
        <begin position="635"/>
        <end position="713"/>
    </location>
</feature>
<evidence type="ECO:0000256" key="3">
    <source>
        <dbReference type="SAM" id="MobiDB-lite"/>
    </source>
</evidence>
<dbReference type="InterPro" id="IPR000387">
    <property type="entry name" value="Tyr_Pase_dom"/>
</dbReference>
<dbReference type="AlphaFoldDB" id="A0A1X2HCF1"/>